<gene>
    <name evidence="5 6" type="primary">eutC</name>
    <name evidence="6" type="ORF">KP014_07065</name>
</gene>
<dbReference type="EC" id="4.3.1.7" evidence="5"/>
<dbReference type="Gene3D" id="1.10.30.40">
    <property type="entry name" value="Ethanolamine ammonia-lyase light chain (EutC), N-terminal domain"/>
    <property type="match status" value="1"/>
</dbReference>
<dbReference type="Pfam" id="PF05985">
    <property type="entry name" value="EutC"/>
    <property type="match status" value="1"/>
</dbReference>
<accession>A0ABX8HF79</accession>
<dbReference type="InterPro" id="IPR042255">
    <property type="entry name" value="EutC_N"/>
</dbReference>
<dbReference type="EMBL" id="CP076607">
    <property type="protein sequence ID" value="QWU16951.1"/>
    <property type="molecule type" value="Genomic_DNA"/>
</dbReference>
<comment type="subunit">
    <text evidence="5">The basic unit is a heterodimer which dimerizes to form tetramers. The heterotetramers trimerize; 6 large subunits form a core ring with 6 small subunits projecting outwards.</text>
</comment>
<keyword evidence="2 5" id="KW-0456">Lyase</keyword>
<evidence type="ECO:0000256" key="5">
    <source>
        <dbReference type="HAMAP-Rule" id="MF_00601"/>
    </source>
</evidence>
<dbReference type="NCBIfam" id="NF003971">
    <property type="entry name" value="PRK05465.1"/>
    <property type="match status" value="1"/>
</dbReference>
<dbReference type="InterPro" id="IPR042251">
    <property type="entry name" value="EutC_C"/>
</dbReference>
<proteinExistence type="inferred from homology"/>
<comment type="pathway">
    <text evidence="5">Amine and polyamine degradation; ethanolamine degradation.</text>
</comment>
<protein>
    <recommendedName>
        <fullName evidence="5">Ethanolamine ammonia-lyase small subunit</fullName>
        <shortName evidence="5">EAL small subunit</shortName>
        <ecNumber evidence="5">4.3.1.7</ecNumber>
    </recommendedName>
</protein>
<dbReference type="Gene3D" id="3.40.50.11240">
    <property type="entry name" value="Ethanolamine ammonia-lyase light chain (EutC)"/>
    <property type="match status" value="1"/>
</dbReference>
<dbReference type="HAMAP" id="MF_00601">
    <property type="entry name" value="EutC"/>
    <property type="match status" value="1"/>
</dbReference>
<name>A0ABX8HF79_9BACL</name>
<organism evidence="6 7">
    <name type="scientific">Paenibacillus sophorae</name>
    <dbReference type="NCBI Taxonomy" id="1333845"/>
    <lineage>
        <taxon>Bacteria</taxon>
        <taxon>Bacillati</taxon>
        <taxon>Bacillota</taxon>
        <taxon>Bacilli</taxon>
        <taxon>Bacillales</taxon>
        <taxon>Paenibacillaceae</taxon>
        <taxon>Paenibacillus</taxon>
    </lineage>
</organism>
<evidence type="ECO:0000313" key="7">
    <source>
        <dbReference type="Proteomes" id="UP000683429"/>
    </source>
</evidence>
<keyword evidence="7" id="KW-1185">Reference proteome</keyword>
<keyword evidence="4 5" id="KW-1283">Bacterial microcompartment</keyword>
<dbReference type="Proteomes" id="UP000683429">
    <property type="component" value="Chromosome"/>
</dbReference>
<dbReference type="PANTHER" id="PTHR39330:SF1">
    <property type="entry name" value="ETHANOLAMINE AMMONIA-LYASE SMALL SUBUNIT"/>
    <property type="match status" value="1"/>
</dbReference>
<comment type="cofactor">
    <cofactor evidence="5">
        <name>adenosylcob(III)alamin</name>
        <dbReference type="ChEBI" id="CHEBI:18408"/>
    </cofactor>
    <text evidence="5">Binds between the large and small subunits.</text>
</comment>
<feature type="binding site" evidence="5">
    <location>
        <position position="166"/>
    </location>
    <ligand>
        <name>adenosylcob(III)alamin</name>
        <dbReference type="ChEBI" id="CHEBI:18408"/>
    </ligand>
</feature>
<comment type="similarity">
    <text evidence="5">Belongs to the EutC family.</text>
</comment>
<feature type="binding site" evidence="5">
    <location>
        <position position="187"/>
    </location>
    <ligand>
        <name>adenosylcob(III)alamin</name>
        <dbReference type="ChEBI" id="CHEBI:18408"/>
    </ligand>
</feature>
<evidence type="ECO:0000256" key="2">
    <source>
        <dbReference type="ARBA" id="ARBA00023239"/>
    </source>
</evidence>
<reference evidence="6 7" key="1">
    <citation type="submission" date="2021-06" db="EMBL/GenBank/DDBJ databases">
        <title>Whole genome sequence of Paenibacillus sophorae DSM23020 for comparative genomics.</title>
        <authorList>
            <person name="Kim M.-J."/>
            <person name="Lee G."/>
            <person name="Shin J.-H."/>
        </authorList>
    </citation>
    <scope>NUCLEOTIDE SEQUENCE [LARGE SCALE GENOMIC DNA]</scope>
    <source>
        <strain evidence="6 7">DSM 23020</strain>
    </source>
</reference>
<evidence type="ECO:0000256" key="4">
    <source>
        <dbReference type="ARBA" id="ARBA00024446"/>
    </source>
</evidence>
<comment type="catalytic activity">
    <reaction evidence="5">
        <text>ethanolamine = acetaldehyde + NH4(+)</text>
        <dbReference type="Rhea" id="RHEA:15313"/>
        <dbReference type="ChEBI" id="CHEBI:15343"/>
        <dbReference type="ChEBI" id="CHEBI:28938"/>
        <dbReference type="ChEBI" id="CHEBI:57603"/>
        <dbReference type="EC" id="4.3.1.7"/>
    </reaction>
</comment>
<keyword evidence="1 5" id="KW-0846">Cobalamin</keyword>
<evidence type="ECO:0000313" key="6">
    <source>
        <dbReference type="EMBL" id="QWU16951.1"/>
    </source>
</evidence>
<comment type="subcellular location">
    <subcellularLocation>
        <location evidence="5">Bacterial microcompartment</location>
    </subcellularLocation>
</comment>
<dbReference type="PANTHER" id="PTHR39330">
    <property type="entry name" value="ETHANOLAMINE AMMONIA-LYASE LIGHT CHAIN"/>
    <property type="match status" value="1"/>
</dbReference>
<dbReference type="InterPro" id="IPR009246">
    <property type="entry name" value="EutC"/>
</dbReference>
<dbReference type="GO" id="GO:0008851">
    <property type="term" value="F:ethanolamine ammonia-lyase activity"/>
    <property type="evidence" value="ECO:0007669"/>
    <property type="project" value="UniProtKB-EC"/>
</dbReference>
<comment type="function">
    <text evidence="5">Catalyzes the deamination of various vicinal amino-alcohols to oxo compounds. Allows this organism to utilize ethanolamine as the sole source of nitrogen and carbon in the presence of external vitamin B12.</text>
</comment>
<evidence type="ECO:0000256" key="3">
    <source>
        <dbReference type="ARBA" id="ARBA00023285"/>
    </source>
</evidence>
<keyword evidence="3 5" id="KW-0170">Cobalt</keyword>
<dbReference type="PIRSF" id="PIRSF018982">
    <property type="entry name" value="EutC"/>
    <property type="match status" value="1"/>
</dbReference>
<evidence type="ECO:0000256" key="1">
    <source>
        <dbReference type="ARBA" id="ARBA00022628"/>
    </source>
</evidence>
<sequence length="252" mass="27704">MRPAIQPSLWGEIHLRRCSMEDREKLEALMKSTPARIGVGRAGARPLTHTMLQFRRDHAAAVDAVYGEVDESILRQLGLFTVETCYGNKETYLKRPDLGRIITDEGMAVIRERCVKQPQIQIVVSDGLSADAITANILDVYPALLDSLRVNDLNPGTSFYVKGGRVACMDHIGEVLQPDALVLLIGERPGLVTAQSMSAYMCYKPRKGTIESDRNVISNIHPGGTPPLEAAAHIGTMLKGMLERQTSGTNFF</sequence>